<reference evidence="1 2" key="1">
    <citation type="submission" date="2021-06" db="EMBL/GenBank/DDBJ databases">
        <authorList>
            <person name="Palmer J.M."/>
        </authorList>
    </citation>
    <scope>NUCLEOTIDE SEQUENCE [LARGE SCALE GENOMIC DNA]</scope>
    <source>
        <strain evidence="1 2">CL_MEX2019</strain>
        <tissue evidence="1">Muscle</tissue>
    </source>
</reference>
<gene>
    <name evidence="1" type="ORF">CHARACLAT_000864</name>
</gene>
<keyword evidence="2" id="KW-1185">Reference proteome</keyword>
<evidence type="ECO:0000313" key="1">
    <source>
        <dbReference type="EMBL" id="MED6266319.1"/>
    </source>
</evidence>
<protein>
    <submittedName>
        <fullName evidence="1">Uncharacterized protein</fullName>
    </submittedName>
</protein>
<evidence type="ECO:0000313" key="2">
    <source>
        <dbReference type="Proteomes" id="UP001352852"/>
    </source>
</evidence>
<dbReference type="EMBL" id="JAHUTJ010008227">
    <property type="protein sequence ID" value="MED6266319.1"/>
    <property type="molecule type" value="Genomic_DNA"/>
</dbReference>
<accession>A0ABU7CXK4</accession>
<proteinExistence type="predicted"/>
<dbReference type="Proteomes" id="UP001352852">
    <property type="component" value="Unassembled WGS sequence"/>
</dbReference>
<sequence length="119" mass="13422">MVSTLYIVQLSNGHTGAGAYFQQSTDERRGTRWTNFQCMRYLLRISIYCQEGMGAPCAQVMLLLWSDTLTHAVCAEQSRRNNKQQRRQTSWCCQNRAASQPNRAAACSAPRSLDAEALD</sequence>
<comment type="caution">
    <text evidence="1">The sequence shown here is derived from an EMBL/GenBank/DDBJ whole genome shotgun (WGS) entry which is preliminary data.</text>
</comment>
<organism evidence="1 2">
    <name type="scientific">Characodon lateralis</name>
    <dbReference type="NCBI Taxonomy" id="208331"/>
    <lineage>
        <taxon>Eukaryota</taxon>
        <taxon>Metazoa</taxon>
        <taxon>Chordata</taxon>
        <taxon>Craniata</taxon>
        <taxon>Vertebrata</taxon>
        <taxon>Euteleostomi</taxon>
        <taxon>Actinopterygii</taxon>
        <taxon>Neopterygii</taxon>
        <taxon>Teleostei</taxon>
        <taxon>Neoteleostei</taxon>
        <taxon>Acanthomorphata</taxon>
        <taxon>Ovalentaria</taxon>
        <taxon>Atherinomorphae</taxon>
        <taxon>Cyprinodontiformes</taxon>
        <taxon>Goodeidae</taxon>
        <taxon>Characodon</taxon>
    </lineage>
</organism>
<name>A0ABU7CXK4_9TELE</name>